<gene>
    <name evidence="4" type="ORF">GCM10023092_21230</name>
</gene>
<name>A0ABP8MU97_9BACT</name>
<dbReference type="Gene3D" id="3.40.50.720">
    <property type="entry name" value="NAD(P)-binding Rossmann-like Domain"/>
    <property type="match status" value="1"/>
</dbReference>
<protein>
    <submittedName>
        <fullName evidence="4">SDR family NAD(P)-dependent oxidoreductase</fullName>
    </submittedName>
</protein>
<evidence type="ECO:0000256" key="3">
    <source>
        <dbReference type="RuleBase" id="RU000363"/>
    </source>
</evidence>
<dbReference type="Proteomes" id="UP001501410">
    <property type="component" value="Unassembled WGS sequence"/>
</dbReference>
<evidence type="ECO:0000313" key="5">
    <source>
        <dbReference type="Proteomes" id="UP001501410"/>
    </source>
</evidence>
<dbReference type="PANTHER" id="PTHR42901">
    <property type="entry name" value="ALCOHOL DEHYDROGENASE"/>
    <property type="match status" value="1"/>
</dbReference>
<sequence length="262" mass="29106">MYFAAMKRNIFVTGATSGFGKAIARLFAAHQYDLIISGRREERLQELKAAWEQQYGVKVITLCFDVRDRDAVDKAIGALKQQVDKIDILVNNAGLAAGMAPIDEGNVDHWERMIDTNLKGLLYVTRQIAPMMREQRCGHIFNIGSTAGKLAYRNGNVYCATKFAVDALSQSMRIDLLPYGIKVTAINPGMAETEFSVVRFDGDAEKASKVYEDVRPLQAEDIASAVFYCASLPAHVCINDLTMTCLTQANAFYSIKESERLK</sequence>
<dbReference type="EMBL" id="BAABEZ010000022">
    <property type="protein sequence ID" value="GAA4456244.1"/>
    <property type="molecule type" value="Genomic_DNA"/>
</dbReference>
<keyword evidence="5" id="KW-1185">Reference proteome</keyword>
<comment type="caution">
    <text evidence="4">The sequence shown here is derived from an EMBL/GenBank/DDBJ whole genome shotgun (WGS) entry which is preliminary data.</text>
</comment>
<evidence type="ECO:0000256" key="2">
    <source>
        <dbReference type="ARBA" id="ARBA00023002"/>
    </source>
</evidence>
<reference evidence="5" key="1">
    <citation type="journal article" date="2019" name="Int. J. Syst. Evol. Microbiol.">
        <title>The Global Catalogue of Microorganisms (GCM) 10K type strain sequencing project: providing services to taxonomists for standard genome sequencing and annotation.</title>
        <authorList>
            <consortium name="The Broad Institute Genomics Platform"/>
            <consortium name="The Broad Institute Genome Sequencing Center for Infectious Disease"/>
            <person name="Wu L."/>
            <person name="Ma J."/>
        </authorList>
    </citation>
    <scope>NUCLEOTIDE SEQUENCE [LARGE SCALE GENOMIC DNA]</scope>
    <source>
        <strain evidence="5">JCM 31921</strain>
    </source>
</reference>
<keyword evidence="2" id="KW-0560">Oxidoreductase</keyword>
<dbReference type="SUPFAM" id="SSF51735">
    <property type="entry name" value="NAD(P)-binding Rossmann-fold domains"/>
    <property type="match status" value="1"/>
</dbReference>
<proteinExistence type="inferred from homology"/>
<evidence type="ECO:0000313" key="4">
    <source>
        <dbReference type="EMBL" id="GAA4456244.1"/>
    </source>
</evidence>
<organism evidence="4 5">
    <name type="scientific">Rurimicrobium arvi</name>
    <dbReference type="NCBI Taxonomy" id="2049916"/>
    <lineage>
        <taxon>Bacteria</taxon>
        <taxon>Pseudomonadati</taxon>
        <taxon>Bacteroidota</taxon>
        <taxon>Chitinophagia</taxon>
        <taxon>Chitinophagales</taxon>
        <taxon>Chitinophagaceae</taxon>
        <taxon>Rurimicrobium</taxon>
    </lineage>
</organism>
<dbReference type="InterPro" id="IPR002347">
    <property type="entry name" value="SDR_fam"/>
</dbReference>
<dbReference type="Pfam" id="PF00106">
    <property type="entry name" value="adh_short"/>
    <property type="match status" value="1"/>
</dbReference>
<accession>A0ABP8MU97</accession>
<comment type="similarity">
    <text evidence="1 3">Belongs to the short-chain dehydrogenases/reductases (SDR) family.</text>
</comment>
<dbReference type="InterPro" id="IPR020904">
    <property type="entry name" value="Sc_DH/Rdtase_CS"/>
</dbReference>
<dbReference type="PRINTS" id="PR00080">
    <property type="entry name" value="SDRFAMILY"/>
</dbReference>
<dbReference type="PROSITE" id="PS00061">
    <property type="entry name" value="ADH_SHORT"/>
    <property type="match status" value="1"/>
</dbReference>
<dbReference type="PANTHER" id="PTHR42901:SF1">
    <property type="entry name" value="ALCOHOL DEHYDROGENASE"/>
    <property type="match status" value="1"/>
</dbReference>
<evidence type="ECO:0000256" key="1">
    <source>
        <dbReference type="ARBA" id="ARBA00006484"/>
    </source>
</evidence>
<dbReference type="InterPro" id="IPR036291">
    <property type="entry name" value="NAD(P)-bd_dom_sf"/>
</dbReference>
<dbReference type="PRINTS" id="PR00081">
    <property type="entry name" value="GDHRDH"/>
</dbReference>